<dbReference type="PANTHER" id="PTHR30055">
    <property type="entry name" value="HTH-TYPE TRANSCRIPTIONAL REGULATOR RUTR"/>
    <property type="match status" value="1"/>
</dbReference>
<dbReference type="GO" id="GO:0045892">
    <property type="term" value="P:negative regulation of DNA-templated transcription"/>
    <property type="evidence" value="ECO:0007669"/>
    <property type="project" value="InterPro"/>
</dbReference>
<sequence>MDQGSPARRGPKRSADRGAVLAEALALVDAGGLPALTMRALASRVGLTPGALYTYFPDRAAIVAALVDHLLAEADTAPLLDGALPWQERLTRFALGLREVLLRHPGAVPAMLAGPFTGPVALTVGERMLHALGDAGLKPGDAARASYTVMVYVLGAIALEAAEITPGAPAAPEADRVAERRAAFGHLDPAAYPLTHAAADTMAAYVSTGQFRWGLERLLTGLA</sequence>
<feature type="DNA-binding region" description="H-T-H motif" evidence="4">
    <location>
        <begin position="37"/>
        <end position="56"/>
    </location>
</feature>
<dbReference type="Gene3D" id="1.10.357.10">
    <property type="entry name" value="Tetracycline Repressor, domain 2"/>
    <property type="match status" value="1"/>
</dbReference>
<dbReference type="EMBL" id="WEGH01000004">
    <property type="protein sequence ID" value="MQY07772.1"/>
    <property type="molecule type" value="Genomic_DNA"/>
</dbReference>
<dbReference type="InterPro" id="IPR036271">
    <property type="entry name" value="Tet_transcr_reg_TetR-rel_C_sf"/>
</dbReference>
<dbReference type="Proteomes" id="UP000487268">
    <property type="component" value="Unassembled WGS sequence"/>
</dbReference>
<evidence type="ECO:0000256" key="1">
    <source>
        <dbReference type="ARBA" id="ARBA00023015"/>
    </source>
</evidence>
<dbReference type="InterPro" id="IPR004111">
    <property type="entry name" value="Repressor_TetR_C"/>
</dbReference>
<evidence type="ECO:0000256" key="3">
    <source>
        <dbReference type="ARBA" id="ARBA00023163"/>
    </source>
</evidence>
<evidence type="ECO:0000256" key="4">
    <source>
        <dbReference type="PROSITE-ProRule" id="PRU00335"/>
    </source>
</evidence>
<dbReference type="AlphaFoldDB" id="A0A7K0C3U8"/>
<keyword evidence="1" id="KW-0805">Transcription regulation</keyword>
<dbReference type="InterPro" id="IPR001647">
    <property type="entry name" value="HTH_TetR"/>
</dbReference>
<evidence type="ECO:0000313" key="7">
    <source>
        <dbReference type="Proteomes" id="UP000487268"/>
    </source>
</evidence>
<reference evidence="6 7" key="1">
    <citation type="submission" date="2019-10" db="EMBL/GenBank/DDBJ databases">
        <title>Actinomadura rubteroloni sp. nov. and Actinomadura macrotermitis sp. nov., isolated from the gut of fungus growing-termite Macrotermes natalensis.</title>
        <authorList>
            <person name="Benndorf R."/>
            <person name="Martin K."/>
            <person name="Kuefner M."/>
            <person name="De Beer W."/>
            <person name="Kaster A.-K."/>
            <person name="Vollmers J."/>
            <person name="Poulsen M."/>
            <person name="Beemelmanns C."/>
        </authorList>
    </citation>
    <scope>NUCLEOTIDE SEQUENCE [LARGE SCALE GENOMIC DNA]</scope>
    <source>
        <strain evidence="6 7">RB68</strain>
    </source>
</reference>
<dbReference type="PROSITE" id="PS50977">
    <property type="entry name" value="HTH_TETR_2"/>
    <property type="match status" value="1"/>
</dbReference>
<dbReference type="GO" id="GO:0003700">
    <property type="term" value="F:DNA-binding transcription factor activity"/>
    <property type="evidence" value="ECO:0007669"/>
    <property type="project" value="TreeGrafter"/>
</dbReference>
<dbReference type="InterPro" id="IPR050109">
    <property type="entry name" value="HTH-type_TetR-like_transc_reg"/>
</dbReference>
<proteinExistence type="predicted"/>
<feature type="domain" description="HTH tetR-type" evidence="5">
    <location>
        <begin position="14"/>
        <end position="74"/>
    </location>
</feature>
<organism evidence="6 7">
    <name type="scientific">Actinomadura macrotermitis</name>
    <dbReference type="NCBI Taxonomy" id="2585200"/>
    <lineage>
        <taxon>Bacteria</taxon>
        <taxon>Bacillati</taxon>
        <taxon>Actinomycetota</taxon>
        <taxon>Actinomycetes</taxon>
        <taxon>Streptosporangiales</taxon>
        <taxon>Thermomonosporaceae</taxon>
        <taxon>Actinomadura</taxon>
    </lineage>
</organism>
<dbReference type="SUPFAM" id="SSF48498">
    <property type="entry name" value="Tetracyclin repressor-like, C-terminal domain"/>
    <property type="match status" value="1"/>
</dbReference>
<gene>
    <name evidence="6" type="ORF">ACRB68_58740</name>
</gene>
<keyword evidence="7" id="KW-1185">Reference proteome</keyword>
<dbReference type="GO" id="GO:0000976">
    <property type="term" value="F:transcription cis-regulatory region binding"/>
    <property type="evidence" value="ECO:0007669"/>
    <property type="project" value="TreeGrafter"/>
</dbReference>
<keyword evidence="3" id="KW-0804">Transcription</keyword>
<dbReference type="Gene3D" id="1.10.10.60">
    <property type="entry name" value="Homeodomain-like"/>
    <property type="match status" value="1"/>
</dbReference>
<dbReference type="InterPro" id="IPR009057">
    <property type="entry name" value="Homeodomain-like_sf"/>
</dbReference>
<evidence type="ECO:0000259" key="5">
    <source>
        <dbReference type="PROSITE" id="PS50977"/>
    </source>
</evidence>
<evidence type="ECO:0000313" key="6">
    <source>
        <dbReference type="EMBL" id="MQY07772.1"/>
    </source>
</evidence>
<dbReference type="SUPFAM" id="SSF46689">
    <property type="entry name" value="Homeodomain-like"/>
    <property type="match status" value="1"/>
</dbReference>
<dbReference type="RefSeq" id="WP_153538239.1">
    <property type="nucleotide sequence ID" value="NZ_WEGH01000004.1"/>
</dbReference>
<keyword evidence="2 4" id="KW-0238">DNA-binding</keyword>
<comment type="caution">
    <text evidence="6">The sequence shown here is derived from an EMBL/GenBank/DDBJ whole genome shotgun (WGS) entry which is preliminary data.</text>
</comment>
<name>A0A7K0C3U8_9ACTN</name>
<protein>
    <recommendedName>
        <fullName evidence="5">HTH tetR-type domain-containing protein</fullName>
    </recommendedName>
</protein>
<dbReference type="OrthoDB" id="329481at2"/>
<dbReference type="Pfam" id="PF00440">
    <property type="entry name" value="TetR_N"/>
    <property type="match status" value="1"/>
</dbReference>
<dbReference type="Pfam" id="PF02909">
    <property type="entry name" value="TetR_C_1"/>
    <property type="match status" value="1"/>
</dbReference>
<evidence type="ECO:0000256" key="2">
    <source>
        <dbReference type="ARBA" id="ARBA00023125"/>
    </source>
</evidence>
<accession>A0A7K0C3U8</accession>
<dbReference type="PANTHER" id="PTHR30055:SF151">
    <property type="entry name" value="TRANSCRIPTIONAL REGULATORY PROTEIN"/>
    <property type="match status" value="1"/>
</dbReference>